<reference evidence="3 4" key="1">
    <citation type="submission" date="2020-07" db="EMBL/GenBank/DDBJ databases">
        <title>Sequencing the genomes of 1000 actinobacteria strains.</title>
        <authorList>
            <person name="Klenk H.-P."/>
        </authorList>
    </citation>
    <scope>NUCLEOTIDE SEQUENCE [LARGE SCALE GENOMIC DNA]</scope>
    <source>
        <strain evidence="3 4">DSM 44442</strain>
    </source>
</reference>
<feature type="transmembrane region" description="Helical" evidence="2">
    <location>
        <begin position="305"/>
        <end position="324"/>
    </location>
</feature>
<feature type="transmembrane region" description="Helical" evidence="2">
    <location>
        <begin position="73"/>
        <end position="93"/>
    </location>
</feature>
<evidence type="ECO:0000256" key="2">
    <source>
        <dbReference type="SAM" id="Phobius"/>
    </source>
</evidence>
<dbReference type="Proteomes" id="UP000572051">
    <property type="component" value="Unassembled WGS sequence"/>
</dbReference>
<feature type="region of interest" description="Disordered" evidence="1">
    <location>
        <begin position="1"/>
        <end position="66"/>
    </location>
</feature>
<dbReference type="RefSeq" id="WP_179828805.1">
    <property type="nucleotide sequence ID" value="NZ_JACCFS010000001.1"/>
</dbReference>
<dbReference type="EMBL" id="JACCFS010000001">
    <property type="protein sequence ID" value="NYJ37779.1"/>
    <property type="molecule type" value="Genomic_DNA"/>
</dbReference>
<evidence type="ECO:0000313" key="4">
    <source>
        <dbReference type="Proteomes" id="UP000572051"/>
    </source>
</evidence>
<feature type="transmembrane region" description="Helical" evidence="2">
    <location>
        <begin position="336"/>
        <end position="355"/>
    </location>
</feature>
<organism evidence="3 4">
    <name type="scientific">Nocardiopsis aegyptia</name>
    <dbReference type="NCBI Taxonomy" id="220378"/>
    <lineage>
        <taxon>Bacteria</taxon>
        <taxon>Bacillati</taxon>
        <taxon>Actinomycetota</taxon>
        <taxon>Actinomycetes</taxon>
        <taxon>Streptosporangiales</taxon>
        <taxon>Nocardiopsidaceae</taxon>
        <taxon>Nocardiopsis</taxon>
    </lineage>
</organism>
<dbReference type="AlphaFoldDB" id="A0A7Z0ET96"/>
<sequence>MASPGVTPSGTASPDAASPDAASPGAASSGAVPSGAAAPGPGAADLLEPPAPTLLLTPGRRPRLRGPSTVNRLRLLVAVTVAALVLAFGALAVGTSTAQSAIDDTGQDTGPRIIATADLPRALAETDAHLAALVLLGDDPSRADERSAALEAYQDSGRTAAALLLGAHDLAVDIEGRPEPTVAATDPAAAAIEGEAAAQDPADAPTPAPAATPEDAHGATAQALDLAEAYGRYRELAGRALTLSEESDHPAGAVPDDVAAARAEAATHLREEVLPLAEAVSADATDTAVRRTGEARDTVATARTAVALGSAAALGTLIALQVFLARRFRRTFSPALLVATAVTAIYTYTGVTVMGTQTEVLERMTADGLTPVAAEAAVRTADTVEAADTTDELRGGTAAAGSLAPYQDDPDAAEEAAAAFSASVAAGDAAIGGLGFLIPVSMLSIAVVVVVGTAPRLAEYR</sequence>
<comment type="caution">
    <text evidence="3">The sequence shown here is derived from an EMBL/GenBank/DDBJ whole genome shotgun (WGS) entry which is preliminary data.</text>
</comment>
<evidence type="ECO:0000313" key="3">
    <source>
        <dbReference type="EMBL" id="NYJ37779.1"/>
    </source>
</evidence>
<feature type="transmembrane region" description="Helical" evidence="2">
    <location>
        <begin position="429"/>
        <end position="451"/>
    </location>
</feature>
<feature type="compositionally biased region" description="Low complexity" evidence="1">
    <location>
        <begin position="194"/>
        <end position="203"/>
    </location>
</feature>
<gene>
    <name evidence="3" type="ORF">HNR10_005660</name>
</gene>
<feature type="region of interest" description="Disordered" evidence="1">
    <location>
        <begin position="194"/>
        <end position="219"/>
    </location>
</feature>
<keyword evidence="2" id="KW-1133">Transmembrane helix</keyword>
<name>A0A7Z0ET96_9ACTN</name>
<keyword evidence="2" id="KW-0812">Transmembrane</keyword>
<accession>A0A7Z0ET96</accession>
<keyword evidence="2" id="KW-0472">Membrane</keyword>
<protein>
    <submittedName>
        <fullName evidence="3">Uncharacterized protein</fullName>
    </submittedName>
</protein>
<evidence type="ECO:0000256" key="1">
    <source>
        <dbReference type="SAM" id="MobiDB-lite"/>
    </source>
</evidence>
<keyword evidence="4" id="KW-1185">Reference proteome</keyword>
<feature type="compositionally biased region" description="Low complexity" evidence="1">
    <location>
        <begin position="8"/>
        <end position="66"/>
    </location>
</feature>
<proteinExistence type="predicted"/>